<reference evidence="1" key="1">
    <citation type="submission" date="2021-06" db="EMBL/GenBank/DDBJ databases">
        <authorList>
            <person name="Kallberg Y."/>
            <person name="Tangrot J."/>
            <person name="Rosling A."/>
        </authorList>
    </citation>
    <scope>NUCLEOTIDE SEQUENCE</scope>
    <source>
        <strain evidence="1">MA461A</strain>
    </source>
</reference>
<gene>
    <name evidence="1" type="ORF">RPERSI_LOCUS35129</name>
</gene>
<dbReference type="EMBL" id="CAJVQC010160740">
    <property type="protein sequence ID" value="CAG8848443.1"/>
    <property type="molecule type" value="Genomic_DNA"/>
</dbReference>
<comment type="caution">
    <text evidence="1">The sequence shown here is derived from an EMBL/GenBank/DDBJ whole genome shotgun (WGS) entry which is preliminary data.</text>
</comment>
<organism evidence="1 2">
    <name type="scientific">Racocetra persica</name>
    <dbReference type="NCBI Taxonomy" id="160502"/>
    <lineage>
        <taxon>Eukaryota</taxon>
        <taxon>Fungi</taxon>
        <taxon>Fungi incertae sedis</taxon>
        <taxon>Mucoromycota</taxon>
        <taxon>Glomeromycotina</taxon>
        <taxon>Glomeromycetes</taxon>
        <taxon>Diversisporales</taxon>
        <taxon>Gigasporaceae</taxon>
        <taxon>Racocetra</taxon>
    </lineage>
</organism>
<feature type="non-terminal residue" evidence="1">
    <location>
        <position position="46"/>
    </location>
</feature>
<dbReference type="Proteomes" id="UP000789920">
    <property type="component" value="Unassembled WGS sequence"/>
</dbReference>
<sequence>KSSDEIVSVAVIETYDDEGISIKAPISSIVFDKDSVVNKEFEEDFL</sequence>
<proteinExistence type="predicted"/>
<name>A0ACA9STY8_9GLOM</name>
<accession>A0ACA9STY8</accession>
<evidence type="ECO:0000313" key="2">
    <source>
        <dbReference type="Proteomes" id="UP000789920"/>
    </source>
</evidence>
<feature type="non-terminal residue" evidence="1">
    <location>
        <position position="1"/>
    </location>
</feature>
<keyword evidence="2" id="KW-1185">Reference proteome</keyword>
<evidence type="ECO:0000313" key="1">
    <source>
        <dbReference type="EMBL" id="CAG8848443.1"/>
    </source>
</evidence>
<protein>
    <submittedName>
        <fullName evidence="1">181_t:CDS:1</fullName>
    </submittedName>
</protein>